<dbReference type="Proteomes" id="UP000187209">
    <property type="component" value="Unassembled WGS sequence"/>
</dbReference>
<evidence type="ECO:0000313" key="2">
    <source>
        <dbReference type="Proteomes" id="UP000187209"/>
    </source>
</evidence>
<reference evidence="1 2" key="1">
    <citation type="submission" date="2016-11" db="EMBL/GenBank/DDBJ databases">
        <title>The macronuclear genome of Stentor coeruleus: a giant cell with tiny introns.</title>
        <authorList>
            <person name="Slabodnick M."/>
            <person name="Ruby J.G."/>
            <person name="Reiff S.B."/>
            <person name="Swart E.C."/>
            <person name="Gosai S."/>
            <person name="Prabakaran S."/>
            <person name="Witkowska E."/>
            <person name="Larue G.E."/>
            <person name="Fisher S."/>
            <person name="Freeman R.M."/>
            <person name="Gunawardena J."/>
            <person name="Chu W."/>
            <person name="Stover N.A."/>
            <person name="Gregory B.D."/>
            <person name="Nowacki M."/>
            <person name="Derisi J."/>
            <person name="Roy S.W."/>
            <person name="Marshall W.F."/>
            <person name="Sood P."/>
        </authorList>
    </citation>
    <scope>NUCLEOTIDE SEQUENCE [LARGE SCALE GENOMIC DNA]</scope>
    <source>
        <strain evidence="1">WM001</strain>
    </source>
</reference>
<protein>
    <submittedName>
        <fullName evidence="1">Uncharacterized protein</fullName>
    </submittedName>
</protein>
<name>A0A1R2CUA2_9CILI</name>
<dbReference type="OrthoDB" id="309483at2759"/>
<evidence type="ECO:0000313" key="1">
    <source>
        <dbReference type="EMBL" id="OMJ92572.1"/>
    </source>
</evidence>
<dbReference type="AlphaFoldDB" id="A0A1R2CUA2"/>
<comment type="caution">
    <text evidence="1">The sequence shown here is derived from an EMBL/GenBank/DDBJ whole genome shotgun (WGS) entry which is preliminary data.</text>
</comment>
<sequence length="177" mass="20732">MFRVCVRFFRKKSPLYEASHRHTLPKQESITGISMKSEKLYDPDKLGKLQNLVGKHVYTAGISLSDSVKKLAKKDPNFNEFLKNFKSRDEPELNPFDAPKEINLKSFIKDPVRSAKDRLDELHMHDQLRKKAIAENVYEDQIKRFGSHLYQYEQLEEDLEYPEDRTISTKTQVKIGT</sequence>
<keyword evidence="2" id="KW-1185">Reference proteome</keyword>
<dbReference type="EMBL" id="MPUH01000058">
    <property type="protein sequence ID" value="OMJ92572.1"/>
    <property type="molecule type" value="Genomic_DNA"/>
</dbReference>
<gene>
    <name evidence="1" type="ORF">SteCoe_4581</name>
</gene>
<accession>A0A1R2CUA2</accession>
<proteinExistence type="predicted"/>
<organism evidence="1 2">
    <name type="scientific">Stentor coeruleus</name>
    <dbReference type="NCBI Taxonomy" id="5963"/>
    <lineage>
        <taxon>Eukaryota</taxon>
        <taxon>Sar</taxon>
        <taxon>Alveolata</taxon>
        <taxon>Ciliophora</taxon>
        <taxon>Postciliodesmatophora</taxon>
        <taxon>Heterotrichea</taxon>
        <taxon>Heterotrichida</taxon>
        <taxon>Stentoridae</taxon>
        <taxon>Stentor</taxon>
    </lineage>
</organism>